<dbReference type="AlphaFoldDB" id="A0A917N6H6"/>
<evidence type="ECO:0000313" key="1">
    <source>
        <dbReference type="EMBL" id="GGI68976.1"/>
    </source>
</evidence>
<dbReference type="Proteomes" id="UP000597989">
    <property type="component" value="Unassembled WGS sequence"/>
</dbReference>
<evidence type="ECO:0000313" key="2">
    <source>
        <dbReference type="Proteomes" id="UP000597989"/>
    </source>
</evidence>
<reference evidence="1 2" key="1">
    <citation type="journal article" date="2014" name="Int. J. Syst. Evol. Microbiol.">
        <title>Complete genome sequence of Corynebacterium casei LMG S-19264T (=DSM 44701T), isolated from a smear-ripened cheese.</title>
        <authorList>
            <consortium name="US DOE Joint Genome Institute (JGI-PGF)"/>
            <person name="Walter F."/>
            <person name="Albersmeier A."/>
            <person name="Kalinowski J."/>
            <person name="Ruckert C."/>
        </authorList>
    </citation>
    <scope>NUCLEOTIDE SEQUENCE [LARGE SCALE GENOMIC DNA]</scope>
    <source>
        <strain evidence="1 2">CGMCC 4.7206</strain>
    </source>
</reference>
<gene>
    <name evidence="1" type="ORF">GCM10011581_02500</name>
</gene>
<sequence>MRYNPTSTEVQAIGEWLNSDPRRSFATWTNDRRKPLLWEADKERYSPSGLVTHIWRQANWQEAWSAVQGPKQWEIPGEGTLVEIAEQLWRQVLIEE</sequence>
<protein>
    <submittedName>
        <fullName evidence="1">Uncharacterized protein</fullName>
    </submittedName>
</protein>
<dbReference type="EMBL" id="BMMT01000001">
    <property type="protein sequence ID" value="GGI68976.1"/>
    <property type="molecule type" value="Genomic_DNA"/>
</dbReference>
<accession>A0A917N6H6</accession>
<name>A0A917N6H6_9PSEU</name>
<proteinExistence type="predicted"/>
<comment type="caution">
    <text evidence="1">The sequence shown here is derived from an EMBL/GenBank/DDBJ whole genome shotgun (WGS) entry which is preliminary data.</text>
</comment>
<organism evidence="1 2">
    <name type="scientific">Saccharopolyspora thermophila</name>
    <dbReference type="NCBI Taxonomy" id="89367"/>
    <lineage>
        <taxon>Bacteria</taxon>
        <taxon>Bacillati</taxon>
        <taxon>Actinomycetota</taxon>
        <taxon>Actinomycetes</taxon>
        <taxon>Pseudonocardiales</taxon>
        <taxon>Pseudonocardiaceae</taxon>
        <taxon>Saccharopolyspora</taxon>
    </lineage>
</organism>